<name>A0A0D6LGD5_9BILA</name>
<evidence type="ECO:0000313" key="10">
    <source>
        <dbReference type="Proteomes" id="UP000054495"/>
    </source>
</evidence>
<dbReference type="GO" id="GO:0047326">
    <property type="term" value="F:inositol-1,3,4,6-tetrakisphosphate 5-kinase activity"/>
    <property type="evidence" value="ECO:0007669"/>
    <property type="project" value="RHEA"/>
</dbReference>
<keyword evidence="3" id="KW-0547">Nucleotide-binding</keyword>
<proteinExistence type="inferred from homology"/>
<protein>
    <recommendedName>
        <fullName evidence="8">Kinase</fullName>
        <ecNumber evidence="8">2.7.-.-</ecNumber>
    </recommendedName>
</protein>
<dbReference type="PANTHER" id="PTHR12400">
    <property type="entry name" value="INOSITOL POLYPHOSPHATE KINASE"/>
    <property type="match status" value="1"/>
</dbReference>
<evidence type="ECO:0000256" key="4">
    <source>
        <dbReference type="ARBA" id="ARBA00022777"/>
    </source>
</evidence>
<evidence type="ECO:0000256" key="5">
    <source>
        <dbReference type="ARBA" id="ARBA00022840"/>
    </source>
</evidence>
<evidence type="ECO:0000256" key="7">
    <source>
        <dbReference type="ARBA" id="ARBA00036525"/>
    </source>
</evidence>
<evidence type="ECO:0000256" key="8">
    <source>
        <dbReference type="RuleBase" id="RU363090"/>
    </source>
</evidence>
<dbReference type="GO" id="GO:0008440">
    <property type="term" value="F:inositol-1,4,5-trisphosphate 3-kinase activity"/>
    <property type="evidence" value="ECO:0007669"/>
    <property type="project" value="TreeGrafter"/>
</dbReference>
<comment type="catalytic activity">
    <reaction evidence="6">
        <text>1D-myo-inositol 1,4,5-trisphosphate + 2 ATP = 1D-myo-inositol 1,3,4,5,6-pentakisphosphate + 2 ADP + 2 H(+)</text>
        <dbReference type="Rhea" id="RHEA:32359"/>
        <dbReference type="ChEBI" id="CHEBI:15378"/>
        <dbReference type="ChEBI" id="CHEBI:30616"/>
        <dbReference type="ChEBI" id="CHEBI:57733"/>
        <dbReference type="ChEBI" id="CHEBI:203600"/>
        <dbReference type="ChEBI" id="CHEBI:456216"/>
        <dbReference type="EC" id="2.7.1.151"/>
    </reaction>
</comment>
<sequence length="279" mass="31911">MDILRVMEGEVFTYPQMEVPEQKLPPSYEWFADQIAGHHPSVIKNGKREIGLIKQRGSDKILKPKQEGFRGECEVNVYKLLERALRHSTSGGANHDSGDDIKAIGWTDVKEKDVKGLVELTPIFYGMTPLLIDKEEHEFLILEDVTAGYTRPAILDVKMGRITYDPVASEAKREKETIKYPPQRVLGFRLLGYRMHRSSGEIVVKDKEWGKAYNENNILDDLNLMSEVLNKMKRVKEWFATQKSFQFYASSLLFVYENDPSLPPNVRIVMIAPPPPSVD</sequence>
<evidence type="ECO:0000256" key="1">
    <source>
        <dbReference type="ARBA" id="ARBA00007374"/>
    </source>
</evidence>
<dbReference type="EMBL" id="KE125357">
    <property type="protein sequence ID" value="EPB68976.1"/>
    <property type="molecule type" value="Genomic_DNA"/>
</dbReference>
<accession>A0A0D6LGD5</accession>
<keyword evidence="10" id="KW-1185">Reference proteome</keyword>
<dbReference type="EC" id="2.7.-.-" evidence="8"/>
<dbReference type="Gene3D" id="3.30.470.160">
    <property type="entry name" value="Inositol polyphosphate kinase"/>
    <property type="match status" value="1"/>
</dbReference>
<comment type="catalytic activity">
    <reaction evidence="7">
        <text>1D-myo-inositol 1,3,4,6-tetrakisphosphate + ATP = 1D-myo-inositol 1,3,4,5,6-pentakisphosphate + ADP + H(+)</text>
        <dbReference type="Rhea" id="RHEA:12717"/>
        <dbReference type="ChEBI" id="CHEBI:15378"/>
        <dbReference type="ChEBI" id="CHEBI:30616"/>
        <dbReference type="ChEBI" id="CHEBI:57660"/>
        <dbReference type="ChEBI" id="CHEBI:57733"/>
        <dbReference type="ChEBI" id="CHEBI:456216"/>
        <dbReference type="EC" id="2.7.1.140"/>
    </reaction>
</comment>
<dbReference type="Pfam" id="PF03770">
    <property type="entry name" value="IPK"/>
    <property type="match status" value="1"/>
</dbReference>
<evidence type="ECO:0000256" key="6">
    <source>
        <dbReference type="ARBA" id="ARBA00036164"/>
    </source>
</evidence>
<dbReference type="PANTHER" id="PTHR12400:SF51">
    <property type="entry name" value="INOSITOL POLYPHOSPHATE MULTIKINASE"/>
    <property type="match status" value="1"/>
</dbReference>
<dbReference type="GO" id="GO:0005634">
    <property type="term" value="C:nucleus"/>
    <property type="evidence" value="ECO:0007669"/>
    <property type="project" value="TreeGrafter"/>
</dbReference>
<dbReference type="Proteomes" id="UP000054495">
    <property type="component" value="Unassembled WGS sequence"/>
</dbReference>
<evidence type="ECO:0000313" key="9">
    <source>
        <dbReference type="EMBL" id="EPB68976.1"/>
    </source>
</evidence>
<evidence type="ECO:0000256" key="3">
    <source>
        <dbReference type="ARBA" id="ARBA00022741"/>
    </source>
</evidence>
<keyword evidence="2 8" id="KW-0808">Transferase</keyword>
<dbReference type="InterPro" id="IPR038286">
    <property type="entry name" value="IPK_sf"/>
</dbReference>
<dbReference type="GO" id="GO:0005737">
    <property type="term" value="C:cytoplasm"/>
    <property type="evidence" value="ECO:0007669"/>
    <property type="project" value="TreeGrafter"/>
</dbReference>
<organism evidence="9 10">
    <name type="scientific">Ancylostoma ceylanicum</name>
    <dbReference type="NCBI Taxonomy" id="53326"/>
    <lineage>
        <taxon>Eukaryota</taxon>
        <taxon>Metazoa</taxon>
        <taxon>Ecdysozoa</taxon>
        <taxon>Nematoda</taxon>
        <taxon>Chromadorea</taxon>
        <taxon>Rhabditida</taxon>
        <taxon>Rhabditina</taxon>
        <taxon>Rhabditomorpha</taxon>
        <taxon>Strongyloidea</taxon>
        <taxon>Ancylostomatidae</taxon>
        <taxon>Ancylostomatinae</taxon>
        <taxon>Ancylostoma</taxon>
    </lineage>
</organism>
<evidence type="ECO:0000256" key="2">
    <source>
        <dbReference type="ARBA" id="ARBA00022679"/>
    </source>
</evidence>
<dbReference type="SUPFAM" id="SSF56104">
    <property type="entry name" value="SAICAR synthase-like"/>
    <property type="match status" value="1"/>
</dbReference>
<gene>
    <name evidence="9" type="ORF">ANCCEY_11933</name>
</gene>
<reference evidence="9 10" key="1">
    <citation type="submission" date="2013-05" db="EMBL/GenBank/DDBJ databases">
        <title>Draft genome of the parasitic nematode Anyclostoma ceylanicum.</title>
        <authorList>
            <person name="Mitreva M."/>
        </authorList>
    </citation>
    <scope>NUCLEOTIDE SEQUENCE [LARGE SCALE GENOMIC DNA]</scope>
</reference>
<dbReference type="AlphaFoldDB" id="A0A0D6LGD5"/>
<dbReference type="GO" id="GO:0005524">
    <property type="term" value="F:ATP binding"/>
    <property type="evidence" value="ECO:0007669"/>
    <property type="project" value="UniProtKB-KW"/>
</dbReference>
<dbReference type="InterPro" id="IPR005522">
    <property type="entry name" value="IPK"/>
</dbReference>
<keyword evidence="4 8" id="KW-0418">Kinase</keyword>
<dbReference type="GO" id="GO:0032958">
    <property type="term" value="P:inositol phosphate biosynthetic process"/>
    <property type="evidence" value="ECO:0007669"/>
    <property type="project" value="InterPro"/>
</dbReference>
<keyword evidence="5" id="KW-0067">ATP-binding</keyword>
<comment type="similarity">
    <text evidence="1 8">Belongs to the inositol phosphokinase (IPK) family.</text>
</comment>